<name>A0A238FSR6_9BASI</name>
<organism evidence="2 3">
    <name type="scientific">Microbotryum intermedium</name>
    <dbReference type="NCBI Taxonomy" id="269621"/>
    <lineage>
        <taxon>Eukaryota</taxon>
        <taxon>Fungi</taxon>
        <taxon>Dikarya</taxon>
        <taxon>Basidiomycota</taxon>
        <taxon>Pucciniomycotina</taxon>
        <taxon>Microbotryomycetes</taxon>
        <taxon>Microbotryales</taxon>
        <taxon>Microbotryaceae</taxon>
        <taxon>Microbotryum</taxon>
    </lineage>
</organism>
<keyword evidence="3" id="KW-1185">Reference proteome</keyword>
<dbReference type="EMBL" id="FMSP01000020">
    <property type="protein sequence ID" value="SCV74278.1"/>
    <property type="molecule type" value="Genomic_DNA"/>
</dbReference>
<evidence type="ECO:0000313" key="2">
    <source>
        <dbReference type="EMBL" id="SCV74278.1"/>
    </source>
</evidence>
<gene>
    <name evidence="2" type="ORF">BQ2448_6710</name>
</gene>
<dbReference type="Proteomes" id="UP000198372">
    <property type="component" value="Unassembled WGS sequence"/>
</dbReference>
<protein>
    <submittedName>
        <fullName evidence="2">BQ2448_6710 protein</fullName>
    </submittedName>
</protein>
<dbReference type="AlphaFoldDB" id="A0A238FSR6"/>
<reference evidence="3" key="1">
    <citation type="submission" date="2016-09" db="EMBL/GenBank/DDBJ databases">
        <authorList>
            <person name="Jeantristanb JTB J.-T."/>
            <person name="Ricardo R."/>
        </authorList>
    </citation>
    <scope>NUCLEOTIDE SEQUENCE [LARGE SCALE GENOMIC DNA]</scope>
</reference>
<proteinExistence type="predicted"/>
<evidence type="ECO:0000256" key="1">
    <source>
        <dbReference type="SAM" id="MobiDB-lite"/>
    </source>
</evidence>
<sequence>MPPNREVVAPTSFTSLTSVMVMVIIKVSQHPPNHSSEADLGVVSSEIKRS</sequence>
<evidence type="ECO:0000313" key="3">
    <source>
        <dbReference type="Proteomes" id="UP000198372"/>
    </source>
</evidence>
<feature type="region of interest" description="Disordered" evidence="1">
    <location>
        <begin position="31"/>
        <end position="50"/>
    </location>
</feature>
<accession>A0A238FSR6</accession>